<reference evidence="2 3" key="1">
    <citation type="submission" date="2016-06" db="EMBL/GenBank/DDBJ databases">
        <authorList>
            <person name="Kjaerup R.B."/>
            <person name="Dalgaard T.S."/>
            <person name="Juul-Madsen H.R."/>
        </authorList>
    </citation>
    <scope>NUCLEOTIDE SEQUENCE [LARGE SCALE GENOMIC DNA]</scope>
    <source>
        <strain evidence="2 3">DSM 43913</strain>
    </source>
</reference>
<organism evidence="2 3">
    <name type="scientific">Micromonospora echinofusca</name>
    <dbReference type="NCBI Taxonomy" id="47858"/>
    <lineage>
        <taxon>Bacteria</taxon>
        <taxon>Bacillati</taxon>
        <taxon>Actinomycetota</taxon>
        <taxon>Actinomycetes</taxon>
        <taxon>Micromonosporales</taxon>
        <taxon>Micromonosporaceae</taxon>
        <taxon>Micromonospora</taxon>
    </lineage>
</organism>
<evidence type="ECO:0000313" key="2">
    <source>
        <dbReference type="EMBL" id="SCG18866.1"/>
    </source>
</evidence>
<evidence type="ECO:0000256" key="1">
    <source>
        <dbReference type="SAM" id="MobiDB-lite"/>
    </source>
</evidence>
<dbReference type="PROSITE" id="PS51257">
    <property type="entry name" value="PROKAR_LIPOPROTEIN"/>
    <property type="match status" value="1"/>
</dbReference>
<accession>A0A1C5GIE2</accession>
<protein>
    <submittedName>
        <fullName evidence="2">Uncharacterized protein</fullName>
    </submittedName>
</protein>
<gene>
    <name evidence="2" type="ORF">GA0070610_5223</name>
</gene>
<name>A0A1C5GIE2_MICEH</name>
<feature type="region of interest" description="Disordered" evidence="1">
    <location>
        <begin position="28"/>
        <end position="105"/>
    </location>
</feature>
<keyword evidence="3" id="KW-1185">Reference proteome</keyword>
<feature type="compositionally biased region" description="Low complexity" evidence="1">
    <location>
        <begin position="77"/>
        <end position="92"/>
    </location>
</feature>
<feature type="compositionally biased region" description="Pro residues" evidence="1">
    <location>
        <begin position="93"/>
        <end position="103"/>
    </location>
</feature>
<dbReference type="AlphaFoldDB" id="A0A1C5GIE2"/>
<evidence type="ECO:0000313" key="3">
    <source>
        <dbReference type="Proteomes" id="UP000198251"/>
    </source>
</evidence>
<dbReference type="EMBL" id="LT607733">
    <property type="protein sequence ID" value="SCG18866.1"/>
    <property type="molecule type" value="Genomic_DNA"/>
</dbReference>
<sequence length="180" mass="17254">MTPTIRATLGTLGPGVALTLALSGCAGSRNGDVVSAEQTPGAPSTGAAGSDPAAGSADAAPTAGATGAAPSAPGPTSPSGRSTPPLSATRPPTLGPPTAPPRWPSDLRMANVLAGRITRGGAGPCYGLVTDDGREYALHGPDKGAFATGAWVRVTVGPADPTADCGPGTPASIVKIDPVG</sequence>
<proteinExistence type="predicted"/>
<dbReference type="Proteomes" id="UP000198251">
    <property type="component" value="Chromosome I"/>
</dbReference>
<dbReference type="GeneID" id="95805930"/>
<feature type="compositionally biased region" description="Low complexity" evidence="1">
    <location>
        <begin position="39"/>
        <end position="71"/>
    </location>
</feature>
<dbReference type="RefSeq" id="WP_197697769.1">
    <property type="nucleotide sequence ID" value="NZ_LT607733.1"/>
</dbReference>